<reference evidence="2 3" key="1">
    <citation type="submission" date="2018-08" db="EMBL/GenBank/DDBJ databases">
        <authorList>
            <person name="Ferrada E.E."/>
            <person name="Latorre B.A."/>
        </authorList>
    </citation>
    <scope>NUCLEOTIDE SEQUENCE [LARGE SCALE GENOMIC DNA]</scope>
    <source>
        <strain evidence="2 3">VK-A60T</strain>
    </source>
</reference>
<proteinExistence type="predicted"/>
<organism evidence="2 3">
    <name type="scientific">Streptomyces koyangensis</name>
    <dbReference type="NCBI Taxonomy" id="188770"/>
    <lineage>
        <taxon>Bacteria</taxon>
        <taxon>Bacillati</taxon>
        <taxon>Actinomycetota</taxon>
        <taxon>Actinomycetes</taxon>
        <taxon>Kitasatosporales</taxon>
        <taxon>Streptomycetaceae</taxon>
        <taxon>Streptomyces</taxon>
        <taxon>Streptomyces aurantiacus group</taxon>
    </lineage>
</organism>
<dbReference type="Proteomes" id="UP000259636">
    <property type="component" value="Chromosome"/>
</dbReference>
<protein>
    <submittedName>
        <fullName evidence="2">Uncharacterized protein</fullName>
    </submittedName>
</protein>
<dbReference type="KEGG" id="sky:D0C37_04435"/>
<name>A0A385D8C4_9ACTN</name>
<evidence type="ECO:0000256" key="1">
    <source>
        <dbReference type="SAM" id="MobiDB-lite"/>
    </source>
</evidence>
<accession>A0A385D8C4</accession>
<evidence type="ECO:0000313" key="2">
    <source>
        <dbReference type="EMBL" id="AXQ53927.1"/>
    </source>
</evidence>
<dbReference type="EMBL" id="CP031742">
    <property type="protein sequence ID" value="AXQ53927.1"/>
    <property type="molecule type" value="Genomic_DNA"/>
</dbReference>
<dbReference type="GeneID" id="300113461"/>
<dbReference type="RefSeq" id="WP_101280395.1">
    <property type="nucleotide sequence ID" value="NZ_CP031742.1"/>
</dbReference>
<sequence>MALTKKGSRLITVDGTTYRWRVRRKPTYAQGLCWTPLTYAVEAAGGEGPGTTLVVTTDLTHPGNWLLVDPGSVRPEHVADAIREARERGWDPARQGSPFPLDRSAGSRSPH</sequence>
<dbReference type="AlphaFoldDB" id="A0A385D8C4"/>
<gene>
    <name evidence="2" type="ORF">D0C37_04435</name>
</gene>
<feature type="region of interest" description="Disordered" evidence="1">
    <location>
        <begin position="86"/>
        <end position="111"/>
    </location>
</feature>
<evidence type="ECO:0000313" key="3">
    <source>
        <dbReference type="Proteomes" id="UP000259636"/>
    </source>
</evidence>